<dbReference type="PANTHER" id="PTHR10953">
    <property type="entry name" value="UBIQUITIN-ACTIVATING ENZYME E1"/>
    <property type="match status" value="1"/>
</dbReference>
<keyword evidence="8" id="KW-0067">ATP-binding</keyword>
<dbReference type="PRINTS" id="PR01849">
    <property type="entry name" value="UBIQUITINACT"/>
</dbReference>
<sequence>MAVYGRESMQRLKGASVLISGINGLGAEIAKNVILANVKAVTLHDSAAASIADCGSHFYLSEATVGQNRAEACVQMMQELNPTVQVNAHSGAFPMSDLASYQVVVAIDLPLEAALQVDAFCRAASPPIAFIRADVRGLCGAVFVDLGPSFTCADPTGEAVKTAIVEHIAVAPAAKDGTARLRVQCVDDEDMNLDDGDSITFGEVEGMEGLNGTGPFRILDVSKGKKNFLLELPQAAAAGLGDYRRGGLITEVRQPKVLSYRSLADFLADPGELWECDESKMAPAATSFGTEFLEVMGTPQANIRFGRSGLLHLGFRSLDAFRKRKGTLPAPGSSQDAAELVSIAVELNGTVEVKAEELNEPSRKVILEQLAAGSSATLCPMAAVFGGIVGQEVVKACTGKFHPICQGFYFDALECLPEQPPPPSEVSPQAVAAAGRYAPQVAVFGSSFQKKLEHTNTFLVGSGALGCEFIKNFALMGVACAPSAKLSVTDDDVIEKSNLSRQFLFRNHDVGQSKSLAGVKAATRMNPALNAVALQDRVSPGTENVFNTAFWQSLDLVVNALDNVKARLYVDSRCVFFSKPLLESGTLGTKCNTQMVIPHMTENYGASRDPPEKEAPQCAVHNFPHNIDQCLVLAHSEFVGNFDTTPVDALEFLAKGGDWVTQMRHANESDSTILDKLRGDPRVSCGMSGGCTDVLQAERAADWEDCVGWARRKFESYFYNRVRQLLHNFPADATTSQGVPFWSPPKRLPKPLTFDPSDPLHIQFVMAAANLRAFMFGITPPSASRSPSALASLLAKSPKCKAASFTPTTDTSIETDNKEEDARRKAAKAAEEVPDATKIEQTVLQLLVTAKSLPAGFKVAVNEFEKDDDSNFHMDFISAFGNLRARNYGIEEIEKFQAKLKAGRIIPAIATTTAMATGFVCLELYKQLLGLPLPSRRNVFANLALPGPLIMLSEPMACAKIKSGQRWDPEMYMDVDEVAYPEGHTLWDKLVVPKASTLTLQGLIDHLLSTHKLALAELAFTKGEKSLAVFSTMLPDFNNAANLPRSLVELISSTTGRDVGGGLLLLENVIFTWEMPGGDDVTAAKVLLDFT</sequence>
<keyword evidence="6" id="KW-0547">Nucleotide-binding</keyword>
<protein>
    <recommendedName>
        <fullName evidence="4">E1 ubiquitin-activating enzyme</fullName>
        <ecNumber evidence="4">6.2.1.45</ecNumber>
    </recommendedName>
</protein>
<dbReference type="InterPro" id="IPR042449">
    <property type="entry name" value="Ub-E1_IAD_1"/>
</dbReference>
<dbReference type="InterPro" id="IPR018075">
    <property type="entry name" value="UBQ-activ_enz_E1"/>
</dbReference>
<evidence type="ECO:0000259" key="9">
    <source>
        <dbReference type="SMART" id="SM00985"/>
    </source>
</evidence>
<dbReference type="GO" id="GO:0016925">
    <property type="term" value="P:protein sumoylation"/>
    <property type="evidence" value="ECO:0007669"/>
    <property type="project" value="TreeGrafter"/>
</dbReference>
<dbReference type="Pfam" id="PF00899">
    <property type="entry name" value="ThiF"/>
    <property type="match status" value="2"/>
</dbReference>
<dbReference type="GO" id="GO:0031510">
    <property type="term" value="C:SUMO activating enzyme complex"/>
    <property type="evidence" value="ECO:0007669"/>
    <property type="project" value="TreeGrafter"/>
</dbReference>
<accession>A0A7S3AS77</accession>
<dbReference type="AlphaFoldDB" id="A0A7S3AS77"/>
<evidence type="ECO:0000256" key="3">
    <source>
        <dbReference type="ARBA" id="ARBA00005673"/>
    </source>
</evidence>
<dbReference type="Pfam" id="PF10585">
    <property type="entry name" value="UBA_E1_SCCH"/>
    <property type="match status" value="1"/>
</dbReference>
<dbReference type="NCBIfam" id="TIGR01408">
    <property type="entry name" value="Ube1"/>
    <property type="match status" value="1"/>
</dbReference>
<comment type="pathway">
    <text evidence="2">Protein modification; protein ubiquitination.</text>
</comment>
<dbReference type="FunFam" id="3.40.50.720:FF:000015">
    <property type="entry name" value="Ubiquitin-activating enzyme E1 1"/>
    <property type="match status" value="1"/>
</dbReference>
<dbReference type="InterPro" id="IPR000011">
    <property type="entry name" value="UBQ/SUMO-activ_enz_E1-like"/>
</dbReference>
<dbReference type="InterPro" id="IPR042302">
    <property type="entry name" value="E1_FCCH_sf"/>
</dbReference>
<dbReference type="InterPro" id="IPR035985">
    <property type="entry name" value="Ubiquitin-activating_enz"/>
</dbReference>
<organism evidence="10">
    <name type="scientific">Haptolina ericina</name>
    <dbReference type="NCBI Taxonomy" id="156174"/>
    <lineage>
        <taxon>Eukaryota</taxon>
        <taxon>Haptista</taxon>
        <taxon>Haptophyta</taxon>
        <taxon>Prymnesiophyceae</taxon>
        <taxon>Prymnesiales</taxon>
        <taxon>Prymnesiaceae</taxon>
        <taxon>Haptolina</taxon>
    </lineage>
</organism>
<dbReference type="Gene3D" id="3.40.50.12550">
    <property type="entry name" value="Ubiquitin-activating enzyme E1, inactive adenylation domain, subdomain 2"/>
    <property type="match status" value="1"/>
</dbReference>
<dbReference type="Gene3D" id="2.40.30.180">
    <property type="entry name" value="Ubiquitin-activating enzyme E1, FCCH domain"/>
    <property type="match status" value="1"/>
</dbReference>
<comment type="catalytic activity">
    <reaction evidence="1">
        <text>ATP + ubiquitin + [E1 ubiquitin-activating enzyme]-L-cysteine = AMP + diphosphate + S-ubiquitinyl-[E1 ubiquitin-activating enzyme]-L-cysteine.</text>
        <dbReference type="EC" id="6.2.1.45"/>
    </reaction>
</comment>
<dbReference type="InterPro" id="IPR042063">
    <property type="entry name" value="Ubi_acti_E1_SCCH"/>
</dbReference>
<reference evidence="10" key="1">
    <citation type="submission" date="2021-01" db="EMBL/GenBank/DDBJ databases">
        <authorList>
            <person name="Corre E."/>
            <person name="Pelletier E."/>
            <person name="Niang G."/>
            <person name="Scheremetjew M."/>
            <person name="Finn R."/>
            <person name="Kale V."/>
            <person name="Holt S."/>
            <person name="Cochrane G."/>
            <person name="Meng A."/>
            <person name="Brown T."/>
            <person name="Cohen L."/>
        </authorList>
    </citation>
    <scope>NUCLEOTIDE SEQUENCE</scope>
    <source>
        <strain evidence="10">CCMP281</strain>
    </source>
</reference>
<dbReference type="PANTHER" id="PTHR10953:SF4">
    <property type="entry name" value="UBIQUITIN-ACTIVATING ENZYME E1 C-TERMINAL DOMAIN-CONTAINING PROTEIN"/>
    <property type="match status" value="1"/>
</dbReference>
<dbReference type="Gene3D" id="1.10.10.2660">
    <property type="entry name" value="Ubiquitin-activating enzyme E1, SCCH domain"/>
    <property type="match status" value="1"/>
</dbReference>
<comment type="similarity">
    <text evidence="3">Belongs to the ubiquitin-activating E1 family.</text>
</comment>
<dbReference type="InterPro" id="IPR018965">
    <property type="entry name" value="Ub-activating_enz_E1_C"/>
</dbReference>
<evidence type="ECO:0000256" key="7">
    <source>
        <dbReference type="ARBA" id="ARBA00022786"/>
    </source>
</evidence>
<dbReference type="EC" id="6.2.1.45" evidence="4"/>
<feature type="domain" description="Ubiquitin-activating enzyme E1 C-terminal" evidence="9">
    <location>
        <begin position="937"/>
        <end position="1086"/>
    </location>
</feature>
<dbReference type="SUPFAM" id="SSF69572">
    <property type="entry name" value="Activating enzymes of the ubiquitin-like proteins"/>
    <property type="match status" value="2"/>
</dbReference>
<dbReference type="GO" id="GO:0004839">
    <property type="term" value="F:ubiquitin activating enzyme activity"/>
    <property type="evidence" value="ECO:0007669"/>
    <property type="project" value="UniProtKB-EC"/>
</dbReference>
<evidence type="ECO:0000313" key="10">
    <source>
        <dbReference type="EMBL" id="CAE0113661.1"/>
    </source>
</evidence>
<dbReference type="Gene3D" id="3.40.50.720">
    <property type="entry name" value="NAD(P)-binding Rossmann-like Domain"/>
    <property type="match status" value="1"/>
</dbReference>
<keyword evidence="5" id="KW-0436">Ligase</keyword>
<dbReference type="GO" id="GO:0005737">
    <property type="term" value="C:cytoplasm"/>
    <property type="evidence" value="ECO:0007669"/>
    <property type="project" value="TreeGrafter"/>
</dbReference>
<evidence type="ECO:0000256" key="8">
    <source>
        <dbReference type="ARBA" id="ARBA00022840"/>
    </source>
</evidence>
<gene>
    <name evidence="10" type="ORF">HERI1096_LOCUS14335</name>
</gene>
<evidence type="ECO:0000256" key="4">
    <source>
        <dbReference type="ARBA" id="ARBA00012990"/>
    </source>
</evidence>
<evidence type="ECO:0000256" key="2">
    <source>
        <dbReference type="ARBA" id="ARBA00004906"/>
    </source>
</evidence>
<dbReference type="GO" id="GO:0005524">
    <property type="term" value="F:ATP binding"/>
    <property type="evidence" value="ECO:0007669"/>
    <property type="project" value="UniProtKB-KW"/>
</dbReference>
<name>A0A7S3AS77_9EUKA</name>
<dbReference type="UniPathway" id="UPA00143"/>
<evidence type="ECO:0000256" key="1">
    <source>
        <dbReference type="ARBA" id="ARBA00000488"/>
    </source>
</evidence>
<dbReference type="Gene3D" id="3.50.50.80">
    <property type="entry name" value="Ubiquitin-activating enzyme E1, inactive adenylation domain, subdomain 1"/>
    <property type="match status" value="1"/>
</dbReference>
<keyword evidence="7" id="KW-0833">Ubl conjugation pathway</keyword>
<dbReference type="InterPro" id="IPR000594">
    <property type="entry name" value="ThiF_NAD_FAD-bd"/>
</dbReference>
<dbReference type="InterPro" id="IPR045886">
    <property type="entry name" value="ThiF/MoeB/HesA"/>
</dbReference>
<dbReference type="InterPro" id="IPR019572">
    <property type="entry name" value="UBA_E1_SCCH"/>
</dbReference>
<dbReference type="EMBL" id="HBHX01025675">
    <property type="protein sequence ID" value="CAE0113661.1"/>
    <property type="molecule type" value="Transcribed_RNA"/>
</dbReference>
<dbReference type="GO" id="GO:0019948">
    <property type="term" value="F:SUMO activating enzyme activity"/>
    <property type="evidence" value="ECO:0007669"/>
    <property type="project" value="TreeGrafter"/>
</dbReference>
<evidence type="ECO:0000256" key="5">
    <source>
        <dbReference type="ARBA" id="ARBA00022598"/>
    </source>
</evidence>
<proteinExistence type="inferred from homology"/>
<evidence type="ECO:0000256" key="6">
    <source>
        <dbReference type="ARBA" id="ARBA00022741"/>
    </source>
</evidence>
<dbReference type="SMART" id="SM00985">
    <property type="entry name" value="UBA_e1_C"/>
    <property type="match status" value="1"/>
</dbReference>